<dbReference type="Proteomes" id="UP001200470">
    <property type="component" value="Unassembled WGS sequence"/>
</dbReference>
<accession>A0ABS9CK22</accession>
<dbReference type="InterPro" id="IPR003798">
    <property type="entry name" value="DNA_recombination_RmuC"/>
</dbReference>
<evidence type="ECO:0000256" key="1">
    <source>
        <dbReference type="ARBA" id="ARBA00003416"/>
    </source>
</evidence>
<evidence type="ECO:0000256" key="2">
    <source>
        <dbReference type="ARBA" id="ARBA00009840"/>
    </source>
</evidence>
<comment type="similarity">
    <text evidence="2">Belongs to the RmuC family.</text>
</comment>
<protein>
    <submittedName>
        <fullName evidence="6">DNA recombination protein RmuC</fullName>
    </submittedName>
</protein>
<sequence>MVTYLIIIAVVAVIMVAVGFALGNKSKGNGQNNTELIDNLHAQLTDLTRKIQAQESTIANQQNQIITLTSERDVQKTHAENFCAQLTLQKTDFEKQMSALKENTQQTINTERDRNVKRESELKETFEKQLADFKASYETQIAELKTSHEKQLEQTKEGAEKQIEALKQMNREQIDSQMKLIKEQMQTTSEEVLKRRQEELGERNKEQVSKIIDPLQQSLKDMQEAFDKSKEQQNEALTRLDETIKINMQKSAQLGETADRLTRALTGEVKVQGNFGELKLKQLLEDLELKEGEQFDTQETLRDKAGKTAKGEDGKGLIPDFILHFPNNRHVVVDSKMSLTDYERYMNAEDGTTEKSDYLKAHIASVRAQVKRLAKKEYTKYLPSGYNRLNFAIMYVPIEGALNLALLNDNSLWREAYDEGVLILGPQTMYMNLRVLEMMWTQVRQLQNQQDMMNAANTVIDRVQDFGIRFMEVESSMNDTIKKISKLKITTADSGPSIITAAKNLIKAGAKENKKKKSLNDMNDSLFIETDATAMLHDESES</sequence>
<comment type="caution">
    <text evidence="6">The sequence shown here is derived from an EMBL/GenBank/DDBJ whole genome shotgun (WGS) entry which is preliminary data.</text>
</comment>
<reference evidence="6 7" key="1">
    <citation type="submission" date="2020-12" db="EMBL/GenBank/DDBJ databases">
        <title>Whole genome sequences of gut porcine anaerobes.</title>
        <authorList>
            <person name="Kubasova T."/>
            <person name="Jahodarova E."/>
            <person name="Rychlik I."/>
        </authorList>
    </citation>
    <scope>NUCLEOTIDE SEQUENCE [LARGE SCALE GENOMIC DNA]</scope>
    <source>
        <strain evidence="6 7">An925</strain>
    </source>
</reference>
<dbReference type="RefSeq" id="WP_301638581.1">
    <property type="nucleotide sequence ID" value="NZ_JADYTN010000031.1"/>
</dbReference>
<evidence type="ECO:0000256" key="3">
    <source>
        <dbReference type="ARBA" id="ARBA00023054"/>
    </source>
</evidence>
<feature type="coiled-coil region" evidence="5">
    <location>
        <begin position="37"/>
        <end position="103"/>
    </location>
</feature>
<dbReference type="EMBL" id="JADYTN010000031">
    <property type="protein sequence ID" value="MCF2564662.1"/>
    <property type="molecule type" value="Genomic_DNA"/>
</dbReference>
<dbReference type="PANTHER" id="PTHR30563:SF0">
    <property type="entry name" value="DNA RECOMBINATION PROTEIN RMUC"/>
    <property type="match status" value="1"/>
</dbReference>
<organism evidence="6 7">
    <name type="scientific">Xylanibacter brevis</name>
    <dbReference type="NCBI Taxonomy" id="83231"/>
    <lineage>
        <taxon>Bacteria</taxon>
        <taxon>Pseudomonadati</taxon>
        <taxon>Bacteroidota</taxon>
        <taxon>Bacteroidia</taxon>
        <taxon>Bacteroidales</taxon>
        <taxon>Prevotellaceae</taxon>
        <taxon>Xylanibacter</taxon>
    </lineage>
</organism>
<feature type="coiled-coil region" evidence="5">
    <location>
        <begin position="134"/>
        <end position="191"/>
    </location>
</feature>
<keyword evidence="3 5" id="KW-0175">Coiled coil</keyword>
<name>A0ABS9CK22_9BACT</name>
<evidence type="ECO:0000313" key="7">
    <source>
        <dbReference type="Proteomes" id="UP001200470"/>
    </source>
</evidence>
<gene>
    <name evidence="6" type="primary">rmuC</name>
    <name evidence="6" type="ORF">I6E12_11180</name>
</gene>
<evidence type="ECO:0000256" key="4">
    <source>
        <dbReference type="ARBA" id="ARBA00023172"/>
    </source>
</evidence>
<evidence type="ECO:0000313" key="6">
    <source>
        <dbReference type="EMBL" id="MCF2564662.1"/>
    </source>
</evidence>
<dbReference type="Pfam" id="PF02646">
    <property type="entry name" value="RmuC"/>
    <property type="match status" value="1"/>
</dbReference>
<dbReference type="PANTHER" id="PTHR30563">
    <property type="entry name" value="DNA RECOMBINATION PROTEIN RMUC"/>
    <property type="match status" value="1"/>
</dbReference>
<proteinExistence type="inferred from homology"/>
<keyword evidence="7" id="KW-1185">Reference proteome</keyword>
<keyword evidence="4" id="KW-0233">DNA recombination</keyword>
<evidence type="ECO:0000256" key="5">
    <source>
        <dbReference type="SAM" id="Coils"/>
    </source>
</evidence>
<comment type="function">
    <text evidence="1">Involved in DNA recombination.</text>
</comment>